<dbReference type="Proteomes" id="UP001500212">
    <property type="component" value="Unassembled WGS sequence"/>
</dbReference>
<protein>
    <submittedName>
        <fullName evidence="1">Uncharacterized protein</fullName>
    </submittedName>
</protein>
<dbReference type="EMBL" id="BAABHJ010000001">
    <property type="protein sequence ID" value="GAA4600608.1"/>
    <property type="molecule type" value="Genomic_DNA"/>
</dbReference>
<keyword evidence="2" id="KW-1185">Reference proteome</keyword>
<sequence>MPGPRSLTDARLAAACAPSSTGDAAVWSLTPQVPPAGSSLCRRSGERARRVTVPLRAGDRTFDNARLAHSATPNLTGDLAMGWVWPRGCEFNSGRYRPQRYAGGGHGRYPPGG</sequence>
<gene>
    <name evidence="1" type="ORF">GCM10023195_00400</name>
</gene>
<dbReference type="Gene3D" id="2.60.120.620">
    <property type="entry name" value="q2cbj1_9rhob like domain"/>
    <property type="match status" value="1"/>
</dbReference>
<evidence type="ECO:0000313" key="2">
    <source>
        <dbReference type="Proteomes" id="UP001500212"/>
    </source>
</evidence>
<reference evidence="2" key="1">
    <citation type="journal article" date="2019" name="Int. J. Syst. Evol. Microbiol.">
        <title>The Global Catalogue of Microorganisms (GCM) 10K type strain sequencing project: providing services to taxonomists for standard genome sequencing and annotation.</title>
        <authorList>
            <consortium name="The Broad Institute Genomics Platform"/>
            <consortium name="The Broad Institute Genome Sequencing Center for Infectious Disease"/>
            <person name="Wu L."/>
            <person name="Ma J."/>
        </authorList>
    </citation>
    <scope>NUCLEOTIDE SEQUENCE [LARGE SCALE GENOMIC DNA]</scope>
    <source>
        <strain evidence="2">JCM 17938</strain>
    </source>
</reference>
<comment type="caution">
    <text evidence="1">The sequence shown here is derived from an EMBL/GenBank/DDBJ whole genome shotgun (WGS) entry which is preliminary data.</text>
</comment>
<organism evidence="1 2">
    <name type="scientific">Actinoallomurus liliacearum</name>
    <dbReference type="NCBI Taxonomy" id="1080073"/>
    <lineage>
        <taxon>Bacteria</taxon>
        <taxon>Bacillati</taxon>
        <taxon>Actinomycetota</taxon>
        <taxon>Actinomycetes</taxon>
        <taxon>Streptosporangiales</taxon>
        <taxon>Thermomonosporaceae</taxon>
        <taxon>Actinoallomurus</taxon>
    </lineage>
</organism>
<proteinExistence type="predicted"/>
<name>A0ABP8TBW2_9ACTN</name>
<accession>A0ABP8TBW2</accession>
<evidence type="ECO:0000313" key="1">
    <source>
        <dbReference type="EMBL" id="GAA4600608.1"/>
    </source>
</evidence>